<dbReference type="AlphaFoldDB" id="A0AAV9VS79"/>
<dbReference type="Proteomes" id="UP001370758">
    <property type="component" value="Unassembled WGS sequence"/>
</dbReference>
<dbReference type="SUPFAM" id="SSF48452">
    <property type="entry name" value="TPR-like"/>
    <property type="match status" value="1"/>
</dbReference>
<accession>A0AAV9VS79</accession>
<dbReference type="GO" id="GO:0070034">
    <property type="term" value="F:telomerase RNA binding"/>
    <property type="evidence" value="ECO:0007669"/>
    <property type="project" value="TreeGrafter"/>
</dbReference>
<feature type="compositionally biased region" description="Low complexity" evidence="1">
    <location>
        <begin position="7"/>
        <end position="20"/>
    </location>
</feature>
<dbReference type="InterPro" id="IPR018834">
    <property type="entry name" value="DNA/RNA-bd_Est1-type"/>
</dbReference>
<dbReference type="FunFam" id="1.25.40.10:FF:000202">
    <property type="entry name" value="Unplaced genomic scaffold supercont1.7, whole genome shotgun sequence"/>
    <property type="match status" value="1"/>
</dbReference>
<name>A0AAV9VS79_9PEZI</name>
<feature type="domain" description="DNA/RNA-binding" evidence="2">
    <location>
        <begin position="254"/>
        <end position="339"/>
    </location>
</feature>
<dbReference type="GO" id="GO:0005697">
    <property type="term" value="C:telomerase holoenzyme complex"/>
    <property type="evidence" value="ECO:0007669"/>
    <property type="project" value="TreeGrafter"/>
</dbReference>
<protein>
    <recommendedName>
        <fullName evidence="2">DNA/RNA-binding domain-containing protein</fullName>
    </recommendedName>
</protein>
<evidence type="ECO:0000259" key="2">
    <source>
        <dbReference type="Pfam" id="PF10373"/>
    </source>
</evidence>
<organism evidence="3 4">
    <name type="scientific">Arthrobotrys musiformis</name>
    <dbReference type="NCBI Taxonomy" id="47236"/>
    <lineage>
        <taxon>Eukaryota</taxon>
        <taxon>Fungi</taxon>
        <taxon>Dikarya</taxon>
        <taxon>Ascomycota</taxon>
        <taxon>Pezizomycotina</taxon>
        <taxon>Orbiliomycetes</taxon>
        <taxon>Orbiliales</taxon>
        <taxon>Orbiliaceae</taxon>
        <taxon>Arthrobotrys</taxon>
    </lineage>
</organism>
<dbReference type="Gene3D" id="1.25.40.10">
    <property type="entry name" value="Tetratricopeptide repeat domain"/>
    <property type="match status" value="1"/>
</dbReference>
<dbReference type="InterPro" id="IPR045153">
    <property type="entry name" value="Est1/Ebs1-like"/>
</dbReference>
<evidence type="ECO:0000313" key="3">
    <source>
        <dbReference type="EMBL" id="KAK6495703.1"/>
    </source>
</evidence>
<dbReference type="PANTHER" id="PTHR15696">
    <property type="entry name" value="SMG-7 SUPPRESSOR WITH MORPHOLOGICAL EFFECT ON GENITALIA PROTEIN 7"/>
    <property type="match status" value="1"/>
</dbReference>
<dbReference type="GO" id="GO:0042162">
    <property type="term" value="F:telomeric DNA binding"/>
    <property type="evidence" value="ECO:0007669"/>
    <property type="project" value="TreeGrafter"/>
</dbReference>
<proteinExistence type="predicted"/>
<dbReference type="InterPro" id="IPR011990">
    <property type="entry name" value="TPR-like_helical_dom_sf"/>
</dbReference>
<evidence type="ECO:0000313" key="4">
    <source>
        <dbReference type="Proteomes" id="UP001370758"/>
    </source>
</evidence>
<sequence length="365" mass="41205">MPPQIPPTLRSTSSSSTLSSTVPLLHTEAMQIEGTFNPSTTLPAIARPSRRRRGRVDSIEPSVQTSCVDDSEPTSDLILQPETRPISQEQLVAEVKGIYAGLVLVEAKCIEVDSKQATAATQNIKPSLNNDRWQALIALHRTLLHEHHDFLLASQHPSAAPSLKVLATKYAMPASMWRHGIHNFLELLRHRLPESLEHMLAFICLAYSMMSLLYETVPVFANTWRECMGDLGRYRMAIEEDDPRNREIWMHVSRSWYSKESEMQPHVGRLYHHLAILARPNILQQLFFYCKALAVEQPFPAARESIITLFDPIALQEQDIEEKQSVDTVFVLLHSICFTLLNQNAFILPSAESRAYSNTISKTGG</sequence>
<reference evidence="3 4" key="1">
    <citation type="submission" date="2023-08" db="EMBL/GenBank/DDBJ databases">
        <authorList>
            <person name="Palmer J.M."/>
        </authorList>
    </citation>
    <scope>NUCLEOTIDE SEQUENCE [LARGE SCALE GENOMIC DNA]</scope>
    <source>
        <strain evidence="3 4">TWF481</strain>
    </source>
</reference>
<gene>
    <name evidence="3" type="ORF">TWF481_002750</name>
</gene>
<dbReference type="PANTHER" id="PTHR15696:SF0">
    <property type="entry name" value="TELOMERASE-BINDING PROTEIN EST1A"/>
    <property type="match status" value="1"/>
</dbReference>
<feature type="region of interest" description="Disordered" evidence="1">
    <location>
        <begin position="48"/>
        <end position="75"/>
    </location>
</feature>
<dbReference type="EMBL" id="JAVHJL010000012">
    <property type="protein sequence ID" value="KAK6495703.1"/>
    <property type="molecule type" value="Genomic_DNA"/>
</dbReference>
<keyword evidence="4" id="KW-1185">Reference proteome</keyword>
<dbReference type="GO" id="GO:0000184">
    <property type="term" value="P:nuclear-transcribed mRNA catabolic process, nonsense-mediated decay"/>
    <property type="evidence" value="ECO:0007669"/>
    <property type="project" value="TreeGrafter"/>
</dbReference>
<feature type="region of interest" description="Disordered" evidence="1">
    <location>
        <begin position="1"/>
        <end position="20"/>
    </location>
</feature>
<comment type="caution">
    <text evidence="3">The sequence shown here is derived from an EMBL/GenBank/DDBJ whole genome shotgun (WGS) entry which is preliminary data.</text>
</comment>
<dbReference type="Pfam" id="PF10373">
    <property type="entry name" value="EST1_DNA_bind"/>
    <property type="match status" value="1"/>
</dbReference>
<evidence type="ECO:0000256" key="1">
    <source>
        <dbReference type="SAM" id="MobiDB-lite"/>
    </source>
</evidence>